<dbReference type="Pfam" id="PF21733">
    <property type="entry name" value="Death_3"/>
    <property type="match status" value="1"/>
</dbReference>
<evidence type="ECO:0000313" key="10">
    <source>
        <dbReference type="Ensembl" id="ENSCVAP00000001516.1"/>
    </source>
</evidence>
<feature type="domain" description="TNFR-Cys" evidence="9">
    <location>
        <begin position="91"/>
        <end position="131"/>
    </location>
</feature>
<dbReference type="Pfam" id="PF00020">
    <property type="entry name" value="TNFR_c6"/>
    <property type="match status" value="2"/>
</dbReference>
<sequence length="324" mass="36217">FNLYVPKFCYQFTHLLYLTFFPLLQDFLPLILTELCILFNAGPWLASGDASALTYEGRDPISGRAVQCDRCPPGTFLRATCSSVKKSECSPCPQGSFTELWNYIGRCLRCGVCGRNQVVKKECTADSDCQCECKEGYFYDQRYETCLPHKECPSGSGVLAKGTPVKDTVCSICSPGTFSNISSTDRSCAQHRNCSEAGLVLVLKGSTWHDNVCANCGELKDGAMYLKEIIPAFFMHHPMKIQRLRRIVQRLPSEDEKKQGRPSELSFSKLHSQISSWVSSATPEQIWQLSAVLLKNKAIHAGEKLQRKLNRIVNNLSMQCEGGR</sequence>
<feature type="disulfide bond" evidence="8">
    <location>
        <begin position="152"/>
        <end position="170"/>
    </location>
</feature>
<name>A0A3Q2C9N8_CYPVA</name>
<evidence type="ECO:0000256" key="4">
    <source>
        <dbReference type="ARBA" id="ARBA00022729"/>
    </source>
</evidence>
<dbReference type="PROSITE" id="PS50050">
    <property type="entry name" value="TNFR_NGFR_2"/>
    <property type="match status" value="2"/>
</dbReference>
<proteinExistence type="predicted"/>
<dbReference type="PANTHER" id="PTHR23097">
    <property type="entry name" value="TUMOR NECROSIS FACTOR RECEPTOR SUPERFAMILY MEMBER"/>
    <property type="match status" value="1"/>
</dbReference>
<dbReference type="InterPro" id="IPR048522">
    <property type="entry name" value="Death_3_fish"/>
</dbReference>
<evidence type="ECO:0000256" key="7">
    <source>
        <dbReference type="ARBA" id="ARBA00023180"/>
    </source>
</evidence>
<evidence type="ECO:0000259" key="9">
    <source>
        <dbReference type="PROSITE" id="PS50050"/>
    </source>
</evidence>
<keyword evidence="3" id="KW-0053">Apoptosis</keyword>
<reference evidence="10" key="2">
    <citation type="submission" date="2025-09" db="UniProtKB">
        <authorList>
            <consortium name="Ensembl"/>
        </authorList>
    </citation>
    <scope>IDENTIFICATION</scope>
</reference>
<reference evidence="10" key="1">
    <citation type="submission" date="2025-08" db="UniProtKB">
        <authorList>
            <consortium name="Ensembl"/>
        </authorList>
    </citation>
    <scope>IDENTIFICATION</scope>
</reference>
<evidence type="ECO:0000256" key="6">
    <source>
        <dbReference type="ARBA" id="ARBA00023157"/>
    </source>
</evidence>
<evidence type="ECO:0000313" key="11">
    <source>
        <dbReference type="Proteomes" id="UP000265020"/>
    </source>
</evidence>
<organism evidence="10 11">
    <name type="scientific">Cyprinodon variegatus</name>
    <name type="common">Sheepshead minnow</name>
    <dbReference type="NCBI Taxonomy" id="28743"/>
    <lineage>
        <taxon>Eukaryota</taxon>
        <taxon>Metazoa</taxon>
        <taxon>Chordata</taxon>
        <taxon>Craniata</taxon>
        <taxon>Vertebrata</taxon>
        <taxon>Euteleostomi</taxon>
        <taxon>Actinopterygii</taxon>
        <taxon>Neopterygii</taxon>
        <taxon>Teleostei</taxon>
        <taxon>Neoteleostei</taxon>
        <taxon>Acanthomorphata</taxon>
        <taxon>Ovalentaria</taxon>
        <taxon>Atherinomorphae</taxon>
        <taxon>Cyprinodontiformes</taxon>
        <taxon>Cyprinodontidae</taxon>
        <taxon>Cyprinodon</taxon>
    </lineage>
</organism>
<dbReference type="InterPro" id="IPR052459">
    <property type="entry name" value="TNFRSF_decoy_receptor"/>
</dbReference>
<dbReference type="OMA" id="PCQPHQD"/>
<comment type="caution">
    <text evidence="8">Lacks conserved residue(s) required for the propagation of feature annotation.</text>
</comment>
<dbReference type="GO" id="GO:0006915">
    <property type="term" value="P:apoptotic process"/>
    <property type="evidence" value="ECO:0007669"/>
    <property type="project" value="UniProtKB-KW"/>
</dbReference>
<feature type="repeat" description="TNFR-Cys" evidence="8">
    <location>
        <begin position="91"/>
        <end position="131"/>
    </location>
</feature>
<dbReference type="Proteomes" id="UP000265020">
    <property type="component" value="Unassembled WGS sequence"/>
</dbReference>
<protein>
    <recommendedName>
        <fullName evidence="9">TNFR-Cys domain-containing protein</fullName>
    </recommendedName>
</protein>
<keyword evidence="6 8" id="KW-1015">Disulfide bond</keyword>
<keyword evidence="4" id="KW-0732">Signal</keyword>
<evidence type="ECO:0000256" key="5">
    <source>
        <dbReference type="ARBA" id="ARBA00022737"/>
    </source>
</evidence>
<feature type="disulfide bond" evidence="8">
    <location>
        <begin position="110"/>
        <end position="123"/>
    </location>
</feature>
<evidence type="ECO:0000256" key="2">
    <source>
        <dbReference type="ARBA" id="ARBA00022525"/>
    </source>
</evidence>
<dbReference type="GO" id="GO:0005576">
    <property type="term" value="C:extracellular region"/>
    <property type="evidence" value="ECO:0007669"/>
    <property type="project" value="UniProtKB-SubCell"/>
</dbReference>
<accession>A0A3Q2C9N8</accession>
<feature type="disulfide bond" evidence="8">
    <location>
        <begin position="92"/>
        <end position="107"/>
    </location>
</feature>
<keyword evidence="2" id="KW-0964">Secreted</keyword>
<dbReference type="GeneTree" id="ENSGT00940000155167"/>
<dbReference type="Gene3D" id="2.10.50.10">
    <property type="entry name" value="Tumor Necrosis Factor Receptor, subunit A, domain 2"/>
    <property type="match status" value="4"/>
</dbReference>
<dbReference type="PANTHER" id="PTHR23097:SF116">
    <property type="entry name" value="TUMOR NECROSIS FACTOR RECEPTOR SUPERFAMILY MEMBER 6B"/>
    <property type="match status" value="1"/>
</dbReference>
<keyword evidence="7" id="KW-0325">Glycoprotein</keyword>
<comment type="subcellular location">
    <subcellularLocation>
        <location evidence="1">Secreted</location>
    </subcellularLocation>
</comment>
<feature type="disulfide bond" evidence="8">
    <location>
        <begin position="113"/>
        <end position="131"/>
    </location>
</feature>
<evidence type="ECO:0000256" key="1">
    <source>
        <dbReference type="ARBA" id="ARBA00004613"/>
    </source>
</evidence>
<feature type="domain" description="TNFR-Cys" evidence="9">
    <location>
        <begin position="132"/>
        <end position="170"/>
    </location>
</feature>
<keyword evidence="5" id="KW-0677">Repeat</keyword>
<feature type="repeat" description="TNFR-Cys" evidence="8">
    <location>
        <begin position="132"/>
        <end position="170"/>
    </location>
</feature>
<dbReference type="STRING" id="28743.ENSCVAP00000001516"/>
<evidence type="ECO:0000256" key="3">
    <source>
        <dbReference type="ARBA" id="ARBA00022703"/>
    </source>
</evidence>
<dbReference type="SUPFAM" id="SSF57586">
    <property type="entry name" value="TNF receptor-like"/>
    <property type="match status" value="2"/>
</dbReference>
<evidence type="ECO:0000256" key="8">
    <source>
        <dbReference type="PROSITE-ProRule" id="PRU00206"/>
    </source>
</evidence>
<dbReference type="SMART" id="SM00208">
    <property type="entry name" value="TNFR"/>
    <property type="match status" value="3"/>
</dbReference>
<dbReference type="Ensembl" id="ENSCVAT00000013281.1">
    <property type="protein sequence ID" value="ENSCVAP00000001516.1"/>
    <property type="gene ID" value="ENSCVAG00000002512.1"/>
</dbReference>
<dbReference type="InterPro" id="IPR001368">
    <property type="entry name" value="TNFR/NGFR_Cys_rich_reg"/>
</dbReference>
<dbReference type="AlphaFoldDB" id="A0A3Q2C9N8"/>
<keyword evidence="11" id="KW-1185">Reference proteome</keyword>